<dbReference type="KEGG" id="dfa:DFA_03244"/>
<dbReference type="Pfam" id="PF22933">
    <property type="entry name" value="ComC_SSD"/>
    <property type="match status" value="1"/>
</dbReference>
<dbReference type="SUPFAM" id="SSF52058">
    <property type="entry name" value="L domain-like"/>
    <property type="match status" value="1"/>
</dbReference>
<dbReference type="RefSeq" id="XP_004362849.1">
    <property type="nucleotide sequence ID" value="XM_004362792.1"/>
</dbReference>
<dbReference type="InterPro" id="IPR053331">
    <property type="entry name" value="EGF-like_comC"/>
</dbReference>
<dbReference type="PANTHER" id="PTHR24032:SF16">
    <property type="entry name" value="EGF-LIKE DOMAIN-CONTAINING PROTEIN"/>
    <property type="match status" value="1"/>
</dbReference>
<dbReference type="PANTHER" id="PTHR24032">
    <property type="entry name" value="EGF-LIKE DOMAIN-CONTAINING PROTEIN-RELATED-RELATED"/>
    <property type="match status" value="1"/>
</dbReference>
<evidence type="ECO:0000256" key="1">
    <source>
        <dbReference type="SAM" id="Phobius"/>
    </source>
</evidence>
<dbReference type="OrthoDB" id="26095at2759"/>
<dbReference type="InterPro" id="IPR054484">
    <property type="entry name" value="ComC_SSD"/>
</dbReference>
<dbReference type="GeneID" id="14877527"/>
<evidence type="ECO:0000313" key="3">
    <source>
        <dbReference type="EMBL" id="EGG24998.1"/>
    </source>
</evidence>
<proteinExistence type="predicted"/>
<keyword evidence="1" id="KW-1133">Transmembrane helix</keyword>
<keyword evidence="4" id="KW-1185">Reference proteome</keyword>
<reference evidence="4" key="1">
    <citation type="journal article" date="2011" name="Genome Res.">
        <title>Phylogeny-wide analysis of social amoeba genomes highlights ancient origins for complex intercellular communication.</title>
        <authorList>
            <person name="Heidel A.J."/>
            <person name="Lawal H.M."/>
            <person name="Felder M."/>
            <person name="Schilde C."/>
            <person name="Helps N.R."/>
            <person name="Tunggal B."/>
            <person name="Rivero F."/>
            <person name="John U."/>
            <person name="Schleicher M."/>
            <person name="Eichinger L."/>
            <person name="Platzer M."/>
            <person name="Noegel A.A."/>
            <person name="Schaap P."/>
            <person name="Gloeckner G."/>
        </authorList>
    </citation>
    <scope>NUCLEOTIDE SEQUENCE [LARGE SCALE GENOMIC DNA]</scope>
    <source>
        <strain evidence="4">SH3</strain>
    </source>
</reference>
<dbReference type="EMBL" id="GL883006">
    <property type="protein sequence ID" value="EGG24998.1"/>
    <property type="molecule type" value="Genomic_DNA"/>
</dbReference>
<feature type="transmembrane region" description="Helical" evidence="1">
    <location>
        <begin position="933"/>
        <end position="955"/>
    </location>
</feature>
<keyword evidence="1" id="KW-0472">Membrane</keyword>
<dbReference type="Proteomes" id="UP000007797">
    <property type="component" value="Unassembled WGS sequence"/>
</dbReference>
<dbReference type="PROSITE" id="PS01186">
    <property type="entry name" value="EGF_2"/>
    <property type="match status" value="1"/>
</dbReference>
<name>F4PH14_CACFS</name>
<accession>F4PH14</accession>
<feature type="domain" description="EGF-like" evidence="2">
    <location>
        <begin position="671"/>
        <end position="683"/>
    </location>
</feature>
<evidence type="ECO:0000313" key="4">
    <source>
        <dbReference type="Proteomes" id="UP000007797"/>
    </source>
</evidence>
<protein>
    <recommendedName>
        <fullName evidence="2">EGF-like domain-containing protein</fullName>
    </recommendedName>
</protein>
<dbReference type="InterPro" id="IPR000742">
    <property type="entry name" value="EGF"/>
</dbReference>
<dbReference type="AlphaFoldDB" id="F4PH14"/>
<sequence length="976" mass="107796">MISLSIPNLLVSQSTTLAQIPPEERMLDSHVITTRFASAIWIIRQYGSTLGQDITSICASQVFNCQNGHITRVQLSLSYTSFNPTGTGVPDPALTAISLPECVEFAIQPSNSNVFYIGDPNQSILDKLTGLPKVTSMIIQCVVISSIPNGFLRNFPQLTALTLSLSNMTTFHESSFEVSSATITSVNLQFRTLKIYPTFTNSSTSLVWSSIDYLSWTVDPSTAIGPISLVFTPTVFPLLQTLEIDSASDGTTSVTVSCRNITKYETGMTTLPTFPLPTPNFKTWEYRLLSVNTIVPWEAYTPDNTSRLLDMLYNPSLTGSVPDSFCINTLYITSTNISSVPDCYWCYVTDSTVFQTSLPVPPGFTCQWRVDQVNQILYTKEYRANLTGSLMGWGNIVSHPEALGYYKLNAIIPHELLTLFYYTDGTQTNATIKLNENSPHIVNLNILEIGITLSKANVTLLANQKLMFTWLFSFYNNLLVHQFQSTFGLTGPCNINSTKYTITDPIQATITCLMNFNPSFTGTSFTMEVSNPHNKETYTIPFNYYPRLFSGQIDSNNQRLIYLFGDFRQNHSLANITINDKIPCTIIASTIGSINCTLSENASYGPANVSITVDGYLYLANDFLYFTAPPNNNGSTTGGATTGGGSTPQSQCQESTSNCFGHGSCDTNGHCQCDNGYNPIDNCLTKFTNTTPVTNTTTPTSSFEIDGTRFDFELVAIQEIDTDENVVGELLTNSWNATINSDNSTTLVTYQLVNISDPLYIATMVQAMISFSTQPRDIQFGDQLLHSNPNSIKLALNITNWQYSNLISTLRVVFRIDVNMNQTIEFDCKQQSISTFSYDQLSSTIQYLRVIKDNVQYNGRFIDYVLSNGRPTFSKTTLINQTAIQSSSSIMSTLIGVSLPQCQECLLDPDFTPLLIDNTASDCGSTNSKTWKIIVGVVVGGFAAISIAVGTVMLIKKKNQSSKQNKKMMNKLKNMS</sequence>
<evidence type="ECO:0000259" key="2">
    <source>
        <dbReference type="PROSITE" id="PS01186"/>
    </source>
</evidence>
<keyword evidence="1" id="KW-0812">Transmembrane</keyword>
<gene>
    <name evidence="3" type="ORF">DFA_03244</name>
</gene>
<organism evidence="3 4">
    <name type="scientific">Cavenderia fasciculata</name>
    <name type="common">Slime mold</name>
    <name type="synonym">Dictyostelium fasciculatum</name>
    <dbReference type="NCBI Taxonomy" id="261658"/>
    <lineage>
        <taxon>Eukaryota</taxon>
        <taxon>Amoebozoa</taxon>
        <taxon>Evosea</taxon>
        <taxon>Eumycetozoa</taxon>
        <taxon>Dictyostelia</taxon>
        <taxon>Acytosteliales</taxon>
        <taxon>Cavenderiaceae</taxon>
        <taxon>Cavenderia</taxon>
    </lineage>
</organism>